<dbReference type="GO" id="GO:0060090">
    <property type="term" value="F:molecular adaptor activity"/>
    <property type="evidence" value="ECO:0007669"/>
    <property type="project" value="TreeGrafter"/>
</dbReference>
<dbReference type="AlphaFoldDB" id="A0A6T8N1S2"/>
<dbReference type="GO" id="GO:1990316">
    <property type="term" value="C:Atg1/ULK1 kinase complex"/>
    <property type="evidence" value="ECO:0007669"/>
    <property type="project" value="TreeGrafter"/>
</dbReference>
<dbReference type="InterPro" id="IPR040040">
    <property type="entry name" value="ATG11"/>
</dbReference>
<gene>
    <name evidence="1" type="ORF">HAND1043_LOCUS16966</name>
</gene>
<accession>A0A6T8N1S2</accession>
<dbReference type="GO" id="GO:0019901">
    <property type="term" value="F:protein kinase binding"/>
    <property type="evidence" value="ECO:0007669"/>
    <property type="project" value="TreeGrafter"/>
</dbReference>
<dbReference type="GO" id="GO:0034727">
    <property type="term" value="P:piecemeal microautophagy of the nucleus"/>
    <property type="evidence" value="ECO:0007669"/>
    <property type="project" value="TreeGrafter"/>
</dbReference>
<protein>
    <recommendedName>
        <fullName evidence="2">Ubiquitin-like domain-containing protein</fullName>
    </recommendedName>
</protein>
<dbReference type="CDD" id="cd17039">
    <property type="entry name" value="Ubl_ubiquitin_like"/>
    <property type="match status" value="1"/>
</dbReference>
<evidence type="ECO:0008006" key="2">
    <source>
        <dbReference type="Google" id="ProtNLM"/>
    </source>
</evidence>
<dbReference type="GO" id="GO:0000045">
    <property type="term" value="P:autophagosome assembly"/>
    <property type="evidence" value="ECO:0007669"/>
    <property type="project" value="InterPro"/>
</dbReference>
<name>A0A6T8N1S2_HEMAN</name>
<dbReference type="GO" id="GO:0061709">
    <property type="term" value="P:reticulophagy"/>
    <property type="evidence" value="ECO:0007669"/>
    <property type="project" value="TreeGrafter"/>
</dbReference>
<feature type="non-terminal residue" evidence="1">
    <location>
        <position position="332"/>
    </location>
</feature>
<reference evidence="1" key="1">
    <citation type="submission" date="2021-01" db="EMBL/GenBank/DDBJ databases">
        <authorList>
            <person name="Corre E."/>
            <person name="Pelletier E."/>
            <person name="Niang G."/>
            <person name="Scheremetjew M."/>
            <person name="Finn R."/>
            <person name="Kale V."/>
            <person name="Holt S."/>
            <person name="Cochrane G."/>
            <person name="Meng A."/>
            <person name="Brown T."/>
            <person name="Cohen L."/>
        </authorList>
    </citation>
    <scope>NUCLEOTIDE SEQUENCE</scope>
    <source>
        <strain evidence="1">CCMP441</strain>
    </source>
</reference>
<dbReference type="GO" id="GO:0034517">
    <property type="term" value="P:ribophagy"/>
    <property type="evidence" value="ECO:0007669"/>
    <property type="project" value="TreeGrafter"/>
</dbReference>
<dbReference type="PANTHER" id="PTHR13222">
    <property type="entry name" value="RB1-INDUCIBLE COILED-COIL"/>
    <property type="match status" value="1"/>
</dbReference>
<dbReference type="GO" id="GO:0034045">
    <property type="term" value="C:phagophore assembly site membrane"/>
    <property type="evidence" value="ECO:0007669"/>
    <property type="project" value="TreeGrafter"/>
</dbReference>
<evidence type="ECO:0000313" key="1">
    <source>
        <dbReference type="EMBL" id="CAD8750462.1"/>
    </source>
</evidence>
<dbReference type="GO" id="GO:0000422">
    <property type="term" value="P:autophagy of mitochondrion"/>
    <property type="evidence" value="ECO:0007669"/>
    <property type="project" value="TreeGrafter"/>
</dbReference>
<organism evidence="1">
    <name type="scientific">Hemiselmis andersenii</name>
    <name type="common">Cryptophyte alga</name>
    <dbReference type="NCBI Taxonomy" id="464988"/>
    <lineage>
        <taxon>Eukaryota</taxon>
        <taxon>Cryptophyceae</taxon>
        <taxon>Cryptomonadales</taxon>
        <taxon>Hemiselmidaceae</taxon>
        <taxon>Hemiselmis</taxon>
    </lineage>
</organism>
<dbReference type="PANTHER" id="PTHR13222:SF1">
    <property type="entry name" value="RB1-INDUCIBLE COILED-COIL PROTEIN 1"/>
    <property type="match status" value="1"/>
</dbReference>
<sequence length="332" mass="37637">MIVPVCHSLTGEVLKIELADGALVEELRGCLKRLTNVEPDSQVLICEWEPEKSLEKRKAVAFYGLPREGHTIFFYDKAWFRTGSVDQSSIPVPSFPRVEPTLPTQEQSLAGSSLMAPQGGEVEPMQNALIMYAASFAHWRGTAEAYHTAATARIEVCERISEELAMQRRASVLARSSLKIYHKVVEQSLEALEKELERADGEVERVLPQFDKTVARLRETELHQAHCATARLPEGTRLMSFVKDEEALRRRVDDCKQIRVTLEGQVREGRRQYEEVSQRVGEELDDSPAEDRLMKDAEEALVAMRDNVKKTLEAKLTTFRSDFDELEGYLSK</sequence>
<proteinExistence type="predicted"/>
<dbReference type="EMBL" id="HBFK01027832">
    <property type="protein sequence ID" value="CAD8750462.1"/>
    <property type="molecule type" value="Transcribed_RNA"/>
</dbReference>